<evidence type="ECO:0000313" key="2">
    <source>
        <dbReference type="EMBL" id="KAF2068889.1"/>
    </source>
</evidence>
<dbReference type="OrthoDB" id="24355at2759"/>
<reference evidence="2" key="1">
    <citation type="submission" date="2020-01" db="EMBL/GenBank/DDBJ databases">
        <title>Development of genomics and gene disruption for Polysphondylium violaceum indicates a role for the polyketide synthase stlB in stalk morphogenesis.</title>
        <authorList>
            <person name="Narita B."/>
            <person name="Kawabe Y."/>
            <person name="Kin K."/>
            <person name="Saito T."/>
            <person name="Gibbs R."/>
            <person name="Kuspa A."/>
            <person name="Muzny D."/>
            <person name="Queller D."/>
            <person name="Richards S."/>
            <person name="Strassman J."/>
            <person name="Sucgang R."/>
            <person name="Worley K."/>
            <person name="Schaap P."/>
        </authorList>
    </citation>
    <scope>NUCLEOTIDE SEQUENCE</scope>
    <source>
        <strain evidence="2">QSvi11</strain>
    </source>
</reference>
<proteinExistence type="predicted"/>
<feature type="non-terminal residue" evidence="2">
    <location>
        <position position="1"/>
    </location>
</feature>
<comment type="caution">
    <text evidence="2">The sequence shown here is derived from an EMBL/GenBank/DDBJ whole genome shotgun (WGS) entry which is preliminary data.</text>
</comment>
<gene>
    <name evidence="2" type="ORF">CYY_009789</name>
</gene>
<dbReference type="InterPro" id="IPR000742">
    <property type="entry name" value="EGF"/>
</dbReference>
<keyword evidence="3" id="KW-1185">Reference proteome</keyword>
<dbReference type="EMBL" id="AJWJ01000807">
    <property type="protein sequence ID" value="KAF2068889.1"/>
    <property type="molecule type" value="Genomic_DNA"/>
</dbReference>
<name>A0A8J4PKM1_9MYCE</name>
<feature type="domain" description="EGF-like" evidence="1">
    <location>
        <begin position="1423"/>
        <end position="1434"/>
    </location>
</feature>
<sequence length="1696" mass="192495">CIYAPTGREYINTLYRLELTLGTQIGYDLFYFKQTKEISQSDSFSIDWNRCIFTNYYYSFNLSNYYNPDQPVLSVPFHVSNQEFFFNLCGTKNAQCNDDFACFNGYQFKSRNAILSIDDEGPKLLITYSNSFYPSDVQVEVKFNTNNDIYINNNNNRIIVQSPNITLIKSIFFVFNDRQYRAPAGLFKLEYLNDHLQSSPLPAIQIQISYKNGSYLRDCPIVEVNSIQGYITCQDNPLGTEIFSSSYHYYITLTIDTQAKGYYSRGSVGYAYVPSRDTEYIPMIESDFDKCIFRHYNYTFDLSQGAYDPSNPITTVETKSFVLCGNTNASCGFQYCPNEYSRRIERKAYLIQNEGRYKLLVEFSSYYPSFVELDNLDANNFYYNPRFYMYLPKMLLKQNYPINVIRPSAPRIQSTITIKGDFIKDLPIDTPTPIVTIYSTQQRDCSQVIFDRDQEVITCQDIPIGDELVDTKYRVELNIGGILGFNYITYSEPKEISRTPFVNVDFDNCVFEHYNYTINFTDNQISHTSFSFDYLGFATNRRIIYLNICGSQNYCDKYFRDAPACVQAYMKNYRFSPRTPYLMIDEEGPKLLMVFSNEKGNPSDFRDYSVIVHIGKNQTFSVNQTLGYIYSPKVKFTKNLLFSLKNDEIFRFSTDVTIIGDFIKQIPIDNTIPIDISIQGDGEDGNYFTNPCQDNTMVIDRFQGTINCQIIPSGYEVVGRDYRVQVTMGESSGFNKIKYRAPIVYSSQEMNFKFEDKYLVSNDSNIHLESQKGESYNFTHTNWGTFYFTLAGFPRECAGYRACSTSDYFHLRITVLIKDEEGSKIQFQYDQFNVQLSYGTAFKQFTNGLDVFIQAPFMTLQKNLEFSITPTQVPLMESAITLTGDFFKSLSIDGANPSLFITGSNLPCTKISIDRNASTITCLQTLFFNNTHPHNLELSLNNNFGLAPITYRPLQVDFENQAMIKSDFVRCIFTHKDYTIDLSDLVKNPIFNVDQTILAICGGAVQNCTSVDPTNCGCELYDSTLFMFNRRVATLKKDEEGIKLVLRYQPIYIDEVSLEIGVGTEKRVNFFQDNIFRTPQMKIKNTNLLTLQTPSLPSYAVSTLRLSSDSIKSLPANNIPPVSVKIFNSVEATEYRECPQPIIDQSQGFISCQITPTGENLSTNYIVMASIGTVDFYSSTSLTFYGPQKISVHPMIESNFERCIFKSENYIFDLTHLYNPNDPTYIIDNYRFNLCGHVNKYCGDNIACNRIKYNRREAFVLVDQQAVKLLMVYSNGRDEPFSVEAFPGDARWYSNERLIIQSPLVVVRNVLSFTIDYSISRESQSTMTINGDFVKGLTSDTPIKITARTFDDKYHSDCTQINSNQGVITCQINPAGNELLDSPYQLEVNVNNTASGSSYFYFHPKSCPSSCGKGTCDTGKGICVCEQGYTSYDCSVKLSLKPLSNPSIIPSLIDQLNTGYQSPTSSDLVFTIDLNSLAISNSFGYILNSTPIRSNSNVQSVYGTNSATFSSQSFKYDLVFSPTIAPNGTSNTALVCDNRVNIPLYNQAATITSVSMYSTSSSDIVEAIYEISNNKMNPMSASININKDSIIITDSTTESYLLFSVSPLFKLNNKVSPYIARARILTSQDALQLQGYKSTSTYVSIFVPRTKEKDVIELITTINSFTGEITISASPVSSTPLFTMIISISSLLLFFV</sequence>
<evidence type="ECO:0000313" key="3">
    <source>
        <dbReference type="Proteomes" id="UP000695562"/>
    </source>
</evidence>
<dbReference type="PROSITE" id="PS01186">
    <property type="entry name" value="EGF_2"/>
    <property type="match status" value="1"/>
</dbReference>
<dbReference type="SUPFAM" id="SSF50911">
    <property type="entry name" value="Mannose 6-phosphate receptor domain"/>
    <property type="match status" value="1"/>
</dbReference>
<dbReference type="Proteomes" id="UP000695562">
    <property type="component" value="Unassembled WGS sequence"/>
</dbReference>
<dbReference type="InterPro" id="IPR009011">
    <property type="entry name" value="Man6P_isomerase_rcpt-bd_dom_sf"/>
</dbReference>
<protein>
    <recommendedName>
        <fullName evidence="1">EGF-like domain-containing protein</fullName>
    </recommendedName>
</protein>
<accession>A0A8J4PKM1</accession>
<organism evidence="2 3">
    <name type="scientific">Polysphondylium violaceum</name>
    <dbReference type="NCBI Taxonomy" id="133409"/>
    <lineage>
        <taxon>Eukaryota</taxon>
        <taxon>Amoebozoa</taxon>
        <taxon>Evosea</taxon>
        <taxon>Eumycetozoa</taxon>
        <taxon>Dictyostelia</taxon>
        <taxon>Dictyosteliales</taxon>
        <taxon>Dictyosteliaceae</taxon>
        <taxon>Polysphondylium</taxon>
    </lineage>
</organism>
<evidence type="ECO:0000259" key="1">
    <source>
        <dbReference type="PROSITE" id="PS01186"/>
    </source>
</evidence>